<feature type="region of interest" description="Disordered" evidence="1">
    <location>
        <begin position="1"/>
        <end position="23"/>
    </location>
</feature>
<dbReference type="GeneID" id="70250479"/>
<comment type="caution">
    <text evidence="2">The sequence shown here is derived from an EMBL/GenBank/DDBJ whole genome shotgun (WGS) entry which is preliminary data.</text>
</comment>
<sequence>MTEPKNKAPTSDEDSSSADQKLNATSDLFLQSQDLQNCNWQQLMEMFSSALREHERIDHDLQEEATQLLKVFVTWSEVTVSRDEARSYKRFQTRMQYVQNTERELAEKKKHYGNVVKAFENALALLK</sequence>
<evidence type="ECO:0000256" key="1">
    <source>
        <dbReference type="SAM" id="MobiDB-lite"/>
    </source>
</evidence>
<protein>
    <submittedName>
        <fullName evidence="2">Uncharacterized protein</fullName>
    </submittedName>
</protein>
<reference evidence="2" key="1">
    <citation type="submission" date="2021-12" db="EMBL/GenBank/DDBJ databases">
        <title>Convergent genome expansion in fungi linked to evolution of root-endophyte symbiosis.</title>
        <authorList>
            <consortium name="DOE Joint Genome Institute"/>
            <person name="Ke Y.-H."/>
            <person name="Bonito G."/>
            <person name="Liao H.-L."/>
            <person name="Looney B."/>
            <person name="Rojas-Flechas A."/>
            <person name="Nash J."/>
            <person name="Hameed K."/>
            <person name="Schadt C."/>
            <person name="Martin F."/>
            <person name="Crous P.W."/>
            <person name="Miettinen O."/>
            <person name="Magnuson J.K."/>
            <person name="Labbe J."/>
            <person name="Jacobson D."/>
            <person name="Doktycz M.J."/>
            <person name="Veneault-Fourrey C."/>
            <person name="Kuo A."/>
            <person name="Mondo S."/>
            <person name="Calhoun S."/>
            <person name="Riley R."/>
            <person name="Ohm R."/>
            <person name="LaButti K."/>
            <person name="Andreopoulos B."/>
            <person name="Pangilinan J."/>
            <person name="Nolan M."/>
            <person name="Tritt A."/>
            <person name="Clum A."/>
            <person name="Lipzen A."/>
            <person name="Daum C."/>
            <person name="Barry K."/>
            <person name="Grigoriev I.V."/>
            <person name="Vilgalys R."/>
        </authorList>
    </citation>
    <scope>NUCLEOTIDE SEQUENCE</scope>
    <source>
        <strain evidence="2">PMI_201</strain>
    </source>
</reference>
<dbReference type="AlphaFoldDB" id="A0AAD4KXR8"/>
<dbReference type="Proteomes" id="UP001201262">
    <property type="component" value="Unassembled WGS sequence"/>
</dbReference>
<accession>A0AAD4KXR8</accession>
<dbReference type="EMBL" id="JAJTJA010000004">
    <property type="protein sequence ID" value="KAH8701147.1"/>
    <property type="molecule type" value="Genomic_DNA"/>
</dbReference>
<dbReference type="RefSeq" id="XP_046074853.1">
    <property type="nucleotide sequence ID" value="XM_046220192.1"/>
</dbReference>
<proteinExistence type="predicted"/>
<organism evidence="2 3">
    <name type="scientific">Talaromyces proteolyticus</name>
    <dbReference type="NCBI Taxonomy" id="1131652"/>
    <lineage>
        <taxon>Eukaryota</taxon>
        <taxon>Fungi</taxon>
        <taxon>Dikarya</taxon>
        <taxon>Ascomycota</taxon>
        <taxon>Pezizomycotina</taxon>
        <taxon>Eurotiomycetes</taxon>
        <taxon>Eurotiomycetidae</taxon>
        <taxon>Eurotiales</taxon>
        <taxon>Trichocomaceae</taxon>
        <taxon>Talaromyces</taxon>
        <taxon>Talaromyces sect. Bacilispori</taxon>
    </lineage>
</organism>
<gene>
    <name evidence="2" type="ORF">BGW36DRAFT_425941</name>
</gene>
<evidence type="ECO:0000313" key="2">
    <source>
        <dbReference type="EMBL" id="KAH8701147.1"/>
    </source>
</evidence>
<keyword evidence="3" id="KW-1185">Reference proteome</keyword>
<name>A0AAD4KXR8_9EURO</name>
<evidence type="ECO:0000313" key="3">
    <source>
        <dbReference type="Proteomes" id="UP001201262"/>
    </source>
</evidence>